<dbReference type="InterPro" id="IPR002676">
    <property type="entry name" value="RimM_N"/>
</dbReference>
<protein>
    <submittedName>
        <fullName evidence="7">16S rRNA processing protein RimM</fullName>
    </submittedName>
</protein>
<feature type="domain" description="RimM N-terminal" evidence="5">
    <location>
        <begin position="3"/>
        <end position="86"/>
    </location>
</feature>
<dbReference type="Pfam" id="PF24986">
    <property type="entry name" value="PRC_RimM"/>
    <property type="match status" value="1"/>
</dbReference>
<evidence type="ECO:0000259" key="6">
    <source>
        <dbReference type="Pfam" id="PF24986"/>
    </source>
</evidence>
<dbReference type="SUPFAM" id="SSF50447">
    <property type="entry name" value="Translation proteins"/>
    <property type="match status" value="1"/>
</dbReference>
<dbReference type="SUPFAM" id="SSF50346">
    <property type="entry name" value="PRC-barrel domain"/>
    <property type="match status" value="1"/>
</dbReference>
<evidence type="ECO:0000259" key="5">
    <source>
        <dbReference type="Pfam" id="PF01782"/>
    </source>
</evidence>
<dbReference type="InterPro" id="IPR011033">
    <property type="entry name" value="PRC_barrel-like_sf"/>
</dbReference>
<dbReference type="Proteomes" id="UP000195781">
    <property type="component" value="Unassembled WGS sequence"/>
</dbReference>
<organism evidence="7 8">
    <name type="scientific">[Collinsella] massiliensis</name>
    <dbReference type="NCBI Taxonomy" id="1232426"/>
    <lineage>
        <taxon>Bacteria</taxon>
        <taxon>Bacillati</taxon>
        <taxon>Actinomycetota</taxon>
        <taxon>Coriobacteriia</taxon>
        <taxon>Coriobacteriales</taxon>
        <taxon>Coriobacteriaceae</taxon>
        <taxon>Enorma</taxon>
    </lineage>
</organism>
<dbReference type="Gene3D" id="2.40.30.60">
    <property type="entry name" value="RimM"/>
    <property type="match status" value="1"/>
</dbReference>
<keyword evidence="2" id="KW-0690">Ribosome biogenesis</keyword>
<evidence type="ECO:0000256" key="3">
    <source>
        <dbReference type="ARBA" id="ARBA00022552"/>
    </source>
</evidence>
<accession>A0A1Y3XTW6</accession>
<dbReference type="InterPro" id="IPR009000">
    <property type="entry name" value="Transl_B-barrel_sf"/>
</dbReference>
<dbReference type="GO" id="GO:0006364">
    <property type="term" value="P:rRNA processing"/>
    <property type="evidence" value="ECO:0007669"/>
    <property type="project" value="UniProtKB-KW"/>
</dbReference>
<reference evidence="8" key="1">
    <citation type="submission" date="2017-04" db="EMBL/GenBank/DDBJ databases">
        <title>Function of individual gut microbiota members based on whole genome sequencing of pure cultures obtained from chicken caecum.</title>
        <authorList>
            <person name="Medvecky M."/>
            <person name="Cejkova D."/>
            <person name="Polansky O."/>
            <person name="Karasova D."/>
            <person name="Kubasova T."/>
            <person name="Cizek A."/>
            <person name="Rychlik I."/>
        </authorList>
    </citation>
    <scope>NUCLEOTIDE SEQUENCE [LARGE SCALE GENOMIC DNA]</scope>
    <source>
        <strain evidence="8">An5</strain>
    </source>
</reference>
<dbReference type="EMBL" id="NFIE01000007">
    <property type="protein sequence ID" value="OUN88912.1"/>
    <property type="molecule type" value="Genomic_DNA"/>
</dbReference>
<keyword evidence="3" id="KW-0698">rRNA processing</keyword>
<gene>
    <name evidence="7" type="ORF">B5G02_03895</name>
</gene>
<dbReference type="InterPro" id="IPR056792">
    <property type="entry name" value="PRC_RimM"/>
</dbReference>
<dbReference type="Pfam" id="PF01782">
    <property type="entry name" value="RimM"/>
    <property type="match status" value="1"/>
</dbReference>
<evidence type="ECO:0000256" key="2">
    <source>
        <dbReference type="ARBA" id="ARBA00022517"/>
    </source>
</evidence>
<evidence type="ECO:0000313" key="8">
    <source>
        <dbReference type="Proteomes" id="UP000195781"/>
    </source>
</evidence>
<keyword evidence="8" id="KW-1185">Reference proteome</keyword>
<dbReference type="PANTHER" id="PTHR33692">
    <property type="entry name" value="RIBOSOME MATURATION FACTOR RIMM"/>
    <property type="match status" value="1"/>
</dbReference>
<sequence>MNIARVVRPHGRAGEVIVRPVRGLPFCIEPGLQVALTPPALGRDRFCRVEAVADDPQGGRVRFSGIDTIDAAEAVRDCYVLARRDDVELGALDAPWEELLGRHLADARFGDLGAIVQVIETPANDVWQVEGAFGEVLVPVIDQVVREIPETGDIPVRIMDGLIDPALLPRASEQLADGQETAAHTGEGEGACS</sequence>
<feature type="domain" description="Ribosome maturation factor RimM PRC barrel" evidence="6">
    <location>
        <begin position="96"/>
        <end position="148"/>
    </location>
</feature>
<dbReference type="InterPro" id="IPR011961">
    <property type="entry name" value="RimM"/>
</dbReference>
<evidence type="ECO:0000256" key="1">
    <source>
        <dbReference type="ARBA" id="ARBA00022490"/>
    </source>
</evidence>
<evidence type="ECO:0000313" key="7">
    <source>
        <dbReference type="EMBL" id="OUN88912.1"/>
    </source>
</evidence>
<dbReference type="InterPro" id="IPR036976">
    <property type="entry name" value="RimM_N_sf"/>
</dbReference>
<evidence type="ECO:0000256" key="4">
    <source>
        <dbReference type="ARBA" id="ARBA00023186"/>
    </source>
</evidence>
<dbReference type="AlphaFoldDB" id="A0A1Y3XTW6"/>
<keyword evidence="4" id="KW-0143">Chaperone</keyword>
<comment type="caution">
    <text evidence="7">The sequence shown here is derived from an EMBL/GenBank/DDBJ whole genome shotgun (WGS) entry which is preliminary data.</text>
</comment>
<name>A0A1Y3XTW6_9ACTN</name>
<dbReference type="GO" id="GO:0005840">
    <property type="term" value="C:ribosome"/>
    <property type="evidence" value="ECO:0007669"/>
    <property type="project" value="InterPro"/>
</dbReference>
<dbReference type="GO" id="GO:0043022">
    <property type="term" value="F:ribosome binding"/>
    <property type="evidence" value="ECO:0007669"/>
    <property type="project" value="InterPro"/>
</dbReference>
<dbReference type="RefSeq" id="WP_071784307.1">
    <property type="nucleotide sequence ID" value="NZ_CABKRW010000105.1"/>
</dbReference>
<keyword evidence="1" id="KW-0963">Cytoplasm</keyword>
<dbReference type="Gene3D" id="2.30.30.240">
    <property type="entry name" value="PRC-barrel domain"/>
    <property type="match status" value="1"/>
</dbReference>
<dbReference type="OrthoDB" id="3177403at2"/>
<proteinExistence type="predicted"/>
<dbReference type="PANTHER" id="PTHR33692:SF1">
    <property type="entry name" value="RIBOSOME MATURATION FACTOR RIMM"/>
    <property type="match status" value="1"/>
</dbReference>